<keyword evidence="2" id="KW-0732">Signal</keyword>
<evidence type="ECO:0000256" key="6">
    <source>
        <dbReference type="ARBA" id="ARBA00023180"/>
    </source>
</evidence>
<comment type="similarity">
    <text evidence="1 7">Belongs to the phospholipase B-like family.</text>
</comment>
<evidence type="ECO:0000313" key="8">
    <source>
        <dbReference type="EMBL" id="PIK51640.1"/>
    </source>
</evidence>
<sequence length="579" mass="65722">MDFTFLNDLPKKKISRPHRQMGREITMAVAINLFLSLIVLLSLLPASYGSSTRIASVVIEENEYVIKEGVVKGWIAKGNFTDYIQEHGWSYLTVDTSGDYNDLQQAYAAGFVEGNLTAKYITMMWNNVLADYCKTRTKKCVAVNNFLAKNSLWMVNKMQSFKSSIYWHQVQLIIQQLIGMEAAYYNNTGVPSNNMKVNSFGLLLLQAKFELEDIEAILGFPPDEEKHPLGSGSCSALIKLLPNNTDLFVAHDTWTHYSEMLRVIKKYSLAYSQSPTSKYQISGNEIAFTSYPGVLFSGDDFYVTRGKLVVMETTIGNENTDLWKFSSPMALQTWIRTLVALRLAENGFDWVQIFRENNMGTYNNQWMVIDYNKFTPGESPRDGLFVLAEQLPGFIRANDMTSEDFLEKNSYWASYNIPYFKDIYNMSGAQASFEQYGDIFSYENCPRAKMFRRNHTDAIDTASVMKLMRYNDFQNDSLGACNCTPPYSGELGISARSDLNPADGAYYLPMLGHRCHGGTDAKVISSSMVDDLSFLAVSGPTWDQQVPFQWSKSDFDLEFSHEGMPDRFAFDPVNVNWND</sequence>
<dbReference type="GO" id="GO:0004620">
    <property type="term" value="F:phospholipase activity"/>
    <property type="evidence" value="ECO:0007669"/>
    <property type="project" value="InterPro"/>
</dbReference>
<keyword evidence="6" id="KW-0325">Glycoprotein</keyword>
<dbReference type="EC" id="3.1.1.-" evidence="7"/>
<dbReference type="PANTHER" id="PTHR12370:SF3">
    <property type="entry name" value="PHOSPHOLIPASE B-LIKE 2-RELATED"/>
    <property type="match status" value="1"/>
</dbReference>
<evidence type="ECO:0000256" key="7">
    <source>
        <dbReference type="RuleBase" id="RU364138"/>
    </source>
</evidence>
<evidence type="ECO:0000256" key="3">
    <source>
        <dbReference type="ARBA" id="ARBA00022801"/>
    </source>
</evidence>
<keyword evidence="4 7" id="KW-0442">Lipid degradation</keyword>
<organism evidence="8 9">
    <name type="scientific">Stichopus japonicus</name>
    <name type="common">Sea cucumber</name>
    <dbReference type="NCBI Taxonomy" id="307972"/>
    <lineage>
        <taxon>Eukaryota</taxon>
        <taxon>Metazoa</taxon>
        <taxon>Echinodermata</taxon>
        <taxon>Eleutherozoa</taxon>
        <taxon>Echinozoa</taxon>
        <taxon>Holothuroidea</taxon>
        <taxon>Aspidochirotacea</taxon>
        <taxon>Aspidochirotida</taxon>
        <taxon>Stichopodidae</taxon>
        <taxon>Apostichopus</taxon>
    </lineage>
</organism>
<dbReference type="STRING" id="307972.A0A2G8KUP1"/>
<keyword evidence="5 7" id="KW-0443">Lipid metabolism</keyword>
<dbReference type="GO" id="GO:0005576">
    <property type="term" value="C:extracellular region"/>
    <property type="evidence" value="ECO:0007669"/>
    <property type="project" value="TreeGrafter"/>
</dbReference>
<evidence type="ECO:0000256" key="4">
    <source>
        <dbReference type="ARBA" id="ARBA00022963"/>
    </source>
</evidence>
<dbReference type="OrthoDB" id="443524at2759"/>
<evidence type="ECO:0000313" key="9">
    <source>
        <dbReference type="Proteomes" id="UP000230750"/>
    </source>
</evidence>
<dbReference type="AlphaFoldDB" id="A0A2G8KUP1"/>
<gene>
    <name evidence="8" type="ORF">BSL78_11450</name>
</gene>
<dbReference type="EMBL" id="MRZV01000362">
    <property type="protein sequence ID" value="PIK51640.1"/>
    <property type="molecule type" value="Genomic_DNA"/>
</dbReference>
<comment type="function">
    <text evidence="7">Putative phospholipase.</text>
</comment>
<protein>
    <recommendedName>
        <fullName evidence="7">Phospholipase B-like</fullName>
        <ecNumber evidence="7">3.1.1.-</ecNumber>
    </recommendedName>
</protein>
<keyword evidence="3 7" id="KW-0378">Hydrolase</keyword>
<dbReference type="Proteomes" id="UP000230750">
    <property type="component" value="Unassembled WGS sequence"/>
</dbReference>
<dbReference type="InterPro" id="IPR007000">
    <property type="entry name" value="PLipase_B-like"/>
</dbReference>
<keyword evidence="9" id="KW-1185">Reference proteome</keyword>
<dbReference type="GO" id="GO:0009395">
    <property type="term" value="P:phospholipid catabolic process"/>
    <property type="evidence" value="ECO:0007669"/>
    <property type="project" value="TreeGrafter"/>
</dbReference>
<dbReference type="Pfam" id="PF04916">
    <property type="entry name" value="Phospholip_B"/>
    <property type="match status" value="1"/>
</dbReference>
<comment type="caution">
    <text evidence="8">The sequence shown here is derived from an EMBL/GenBank/DDBJ whole genome shotgun (WGS) entry which is preliminary data.</text>
</comment>
<proteinExistence type="inferred from homology"/>
<name>A0A2G8KUP1_STIJA</name>
<accession>A0A2G8KUP1</accession>
<evidence type="ECO:0000256" key="5">
    <source>
        <dbReference type="ARBA" id="ARBA00023098"/>
    </source>
</evidence>
<dbReference type="Gene3D" id="3.60.60.30">
    <property type="match status" value="1"/>
</dbReference>
<reference evidence="8 9" key="1">
    <citation type="journal article" date="2017" name="PLoS Biol.">
        <title>The sea cucumber genome provides insights into morphological evolution and visceral regeneration.</title>
        <authorList>
            <person name="Zhang X."/>
            <person name="Sun L."/>
            <person name="Yuan J."/>
            <person name="Sun Y."/>
            <person name="Gao Y."/>
            <person name="Zhang L."/>
            <person name="Li S."/>
            <person name="Dai H."/>
            <person name="Hamel J.F."/>
            <person name="Liu C."/>
            <person name="Yu Y."/>
            <person name="Liu S."/>
            <person name="Lin W."/>
            <person name="Guo K."/>
            <person name="Jin S."/>
            <person name="Xu P."/>
            <person name="Storey K.B."/>
            <person name="Huan P."/>
            <person name="Zhang T."/>
            <person name="Zhou Y."/>
            <person name="Zhang J."/>
            <person name="Lin C."/>
            <person name="Li X."/>
            <person name="Xing L."/>
            <person name="Huo D."/>
            <person name="Sun M."/>
            <person name="Wang L."/>
            <person name="Mercier A."/>
            <person name="Li F."/>
            <person name="Yang H."/>
            <person name="Xiang J."/>
        </authorList>
    </citation>
    <scope>NUCLEOTIDE SEQUENCE [LARGE SCALE GENOMIC DNA]</scope>
    <source>
        <strain evidence="8">Shaxun</strain>
        <tissue evidence="8">Muscle</tissue>
    </source>
</reference>
<dbReference type="PANTHER" id="PTHR12370">
    <property type="entry name" value="PHOSPHOLIPASE B-RELATED"/>
    <property type="match status" value="1"/>
</dbReference>
<evidence type="ECO:0000256" key="2">
    <source>
        <dbReference type="ARBA" id="ARBA00022729"/>
    </source>
</evidence>
<evidence type="ECO:0000256" key="1">
    <source>
        <dbReference type="ARBA" id="ARBA00007835"/>
    </source>
</evidence>